<dbReference type="AlphaFoldDB" id="Q01Y38"/>
<dbReference type="EMBL" id="CP000473">
    <property type="protein sequence ID" value="ABJ85427.1"/>
    <property type="molecule type" value="Genomic_DNA"/>
</dbReference>
<evidence type="ECO:0000313" key="5">
    <source>
        <dbReference type="EMBL" id="ABJ85427.1"/>
    </source>
</evidence>
<dbReference type="eggNOG" id="COG2367">
    <property type="taxonomic scope" value="Bacteria"/>
</dbReference>
<accession>Q01Y38</accession>
<dbReference type="OrthoDB" id="9775096at2"/>
<protein>
    <recommendedName>
        <fullName evidence="3">beta-lactamase</fullName>
        <ecNumber evidence="3">3.5.2.6</ecNumber>
    </recommendedName>
</protein>
<dbReference type="InterPro" id="IPR045155">
    <property type="entry name" value="Beta-lactam_cat"/>
</dbReference>
<dbReference type="InParanoid" id="Q01Y38"/>
<dbReference type="STRING" id="234267.Acid_4466"/>
<dbReference type="InterPro" id="IPR000871">
    <property type="entry name" value="Beta-lactam_class-A"/>
</dbReference>
<evidence type="ECO:0000256" key="3">
    <source>
        <dbReference type="ARBA" id="ARBA00012865"/>
    </source>
</evidence>
<gene>
    <name evidence="5" type="ordered locus">Acid_4466</name>
</gene>
<proteinExistence type="inferred from homology"/>
<dbReference type="HOGENOM" id="CLU_031960_9_2_0"/>
<name>Q01Y38_SOLUE</name>
<dbReference type="EC" id="3.5.2.6" evidence="3"/>
<evidence type="ECO:0000256" key="2">
    <source>
        <dbReference type="ARBA" id="ARBA00009009"/>
    </source>
</evidence>
<evidence type="ECO:0000259" key="4">
    <source>
        <dbReference type="Pfam" id="PF13354"/>
    </source>
</evidence>
<dbReference type="Pfam" id="PF13354">
    <property type="entry name" value="Beta-lactamase2"/>
    <property type="match status" value="1"/>
</dbReference>
<dbReference type="GO" id="GO:0008800">
    <property type="term" value="F:beta-lactamase activity"/>
    <property type="evidence" value="ECO:0007669"/>
    <property type="project" value="UniProtKB-EC"/>
</dbReference>
<reference evidence="5" key="1">
    <citation type="submission" date="2006-10" db="EMBL/GenBank/DDBJ databases">
        <title>Complete sequence of Solibacter usitatus Ellin6076.</title>
        <authorList>
            <consortium name="US DOE Joint Genome Institute"/>
            <person name="Copeland A."/>
            <person name="Lucas S."/>
            <person name="Lapidus A."/>
            <person name="Barry K."/>
            <person name="Detter J.C."/>
            <person name="Glavina del Rio T."/>
            <person name="Hammon N."/>
            <person name="Israni S."/>
            <person name="Dalin E."/>
            <person name="Tice H."/>
            <person name="Pitluck S."/>
            <person name="Thompson L.S."/>
            <person name="Brettin T."/>
            <person name="Bruce D."/>
            <person name="Han C."/>
            <person name="Tapia R."/>
            <person name="Gilna P."/>
            <person name="Schmutz J."/>
            <person name="Larimer F."/>
            <person name="Land M."/>
            <person name="Hauser L."/>
            <person name="Kyrpides N."/>
            <person name="Mikhailova N."/>
            <person name="Janssen P.H."/>
            <person name="Kuske C.R."/>
            <person name="Richardson P."/>
        </authorList>
    </citation>
    <scope>NUCLEOTIDE SEQUENCE</scope>
    <source>
        <strain evidence="5">Ellin6076</strain>
    </source>
</reference>
<sequence>MRTMVSLVFFFSAALPAQQPLQDAVRERIGNFQGTVSLYAKNLDTGASVGIREALPVRTASTIKLPILLAVTDQVAAGKAKWTEMLTVRPQDKVSGSGVIGAELSDGVQLPLRDVVHLMIVLSDNSATNMILERFTADAVNAYLDKIGIKTTRSMRKVRGDGTQLKAAEGWSAAGRLPENQKYGLGVSTPRDMVTILEKLERGEVVSPEASKEILAVLKRCQDNTGVRRKLTGVSIANKTGALDALRSEVALVYAKGGRIAIAITVDDMPKIDYTPDNAGSLLIADLARILVDGLARPGESRE</sequence>
<dbReference type="GO" id="GO:0046677">
    <property type="term" value="P:response to antibiotic"/>
    <property type="evidence" value="ECO:0007669"/>
    <property type="project" value="InterPro"/>
</dbReference>
<dbReference type="GO" id="GO:0030655">
    <property type="term" value="P:beta-lactam antibiotic catabolic process"/>
    <property type="evidence" value="ECO:0007669"/>
    <property type="project" value="InterPro"/>
</dbReference>
<evidence type="ECO:0000256" key="1">
    <source>
        <dbReference type="ARBA" id="ARBA00001526"/>
    </source>
</evidence>
<dbReference type="InterPro" id="IPR012338">
    <property type="entry name" value="Beta-lactam/transpept-like"/>
</dbReference>
<feature type="domain" description="Beta-lactamase class A catalytic" evidence="4">
    <location>
        <begin position="37"/>
        <end position="265"/>
    </location>
</feature>
<dbReference type="KEGG" id="sus:Acid_4466"/>
<dbReference type="PANTHER" id="PTHR35333">
    <property type="entry name" value="BETA-LACTAMASE"/>
    <property type="match status" value="1"/>
</dbReference>
<dbReference type="SUPFAM" id="SSF56601">
    <property type="entry name" value="beta-lactamase/transpeptidase-like"/>
    <property type="match status" value="1"/>
</dbReference>
<comment type="similarity">
    <text evidence="2">Belongs to the class-A beta-lactamase family.</text>
</comment>
<dbReference type="Gene3D" id="3.40.710.10">
    <property type="entry name" value="DD-peptidase/beta-lactamase superfamily"/>
    <property type="match status" value="1"/>
</dbReference>
<organism evidence="5">
    <name type="scientific">Solibacter usitatus (strain Ellin6076)</name>
    <dbReference type="NCBI Taxonomy" id="234267"/>
    <lineage>
        <taxon>Bacteria</taxon>
        <taxon>Pseudomonadati</taxon>
        <taxon>Acidobacteriota</taxon>
        <taxon>Terriglobia</taxon>
        <taxon>Bryobacterales</taxon>
        <taxon>Solibacteraceae</taxon>
        <taxon>Candidatus Solibacter</taxon>
    </lineage>
</organism>
<dbReference type="PANTHER" id="PTHR35333:SF3">
    <property type="entry name" value="BETA-LACTAMASE-TYPE TRANSPEPTIDASE FOLD CONTAINING PROTEIN"/>
    <property type="match status" value="1"/>
</dbReference>
<comment type="catalytic activity">
    <reaction evidence="1">
        <text>a beta-lactam + H2O = a substituted beta-amino acid</text>
        <dbReference type="Rhea" id="RHEA:20401"/>
        <dbReference type="ChEBI" id="CHEBI:15377"/>
        <dbReference type="ChEBI" id="CHEBI:35627"/>
        <dbReference type="ChEBI" id="CHEBI:140347"/>
        <dbReference type="EC" id="3.5.2.6"/>
    </reaction>
</comment>